<keyword evidence="3" id="KW-0217">Developmental protein</keyword>
<evidence type="ECO:0000256" key="7">
    <source>
        <dbReference type="ARBA" id="ARBA00023157"/>
    </source>
</evidence>
<feature type="transmembrane region" description="Helical" evidence="11">
    <location>
        <begin position="356"/>
        <end position="374"/>
    </location>
</feature>
<dbReference type="Gene3D" id="1.20.1070.10">
    <property type="entry name" value="Rhodopsin 7-helix transmembrane proteins"/>
    <property type="match status" value="1"/>
</dbReference>
<feature type="region of interest" description="Disordered" evidence="10">
    <location>
        <begin position="765"/>
        <end position="794"/>
    </location>
</feature>
<feature type="chain" id="PRO_5043133171" evidence="12">
    <location>
        <begin position="23"/>
        <end position="932"/>
    </location>
</feature>
<protein>
    <submittedName>
        <fullName evidence="17">Frizzled-4</fullName>
    </submittedName>
</protein>
<comment type="caution">
    <text evidence="9">Lacks conserved residue(s) required for the propagation of feature annotation.</text>
</comment>
<organism evidence="17">
    <name type="scientific">Hydatigena taeniaeformis</name>
    <name type="common">Feline tapeworm</name>
    <name type="synonym">Taenia taeniaeformis</name>
    <dbReference type="NCBI Taxonomy" id="6205"/>
    <lineage>
        <taxon>Eukaryota</taxon>
        <taxon>Metazoa</taxon>
        <taxon>Spiralia</taxon>
        <taxon>Lophotrochozoa</taxon>
        <taxon>Platyhelminthes</taxon>
        <taxon>Cestoda</taxon>
        <taxon>Eucestoda</taxon>
        <taxon>Cyclophyllidea</taxon>
        <taxon>Taeniidae</taxon>
        <taxon>Hydatigera</taxon>
    </lineage>
</organism>
<feature type="transmembrane region" description="Helical" evidence="11">
    <location>
        <begin position="322"/>
        <end position="344"/>
    </location>
</feature>
<keyword evidence="4 11" id="KW-0812">Transmembrane</keyword>
<dbReference type="GO" id="GO:0035567">
    <property type="term" value="P:non-canonical Wnt signaling pathway"/>
    <property type="evidence" value="ECO:0007669"/>
    <property type="project" value="TreeGrafter"/>
</dbReference>
<dbReference type="SUPFAM" id="SSF63501">
    <property type="entry name" value="Frizzled cysteine-rich domain"/>
    <property type="match status" value="1"/>
</dbReference>
<feature type="signal peptide" evidence="12">
    <location>
        <begin position="1"/>
        <end position="22"/>
    </location>
</feature>
<keyword evidence="6 11" id="KW-0472">Membrane</keyword>
<feature type="transmembrane region" description="Helical" evidence="11">
    <location>
        <begin position="550"/>
        <end position="576"/>
    </location>
</feature>
<feature type="domain" description="FZ" evidence="13">
    <location>
        <begin position="37"/>
        <end position="162"/>
    </location>
</feature>
<keyword evidence="8" id="KW-0675">Receptor</keyword>
<feature type="transmembrane region" description="Helical" evidence="11">
    <location>
        <begin position="712"/>
        <end position="731"/>
    </location>
</feature>
<feature type="disulfide bond" evidence="9">
    <location>
        <begin position="90"/>
        <end position="128"/>
    </location>
</feature>
<dbReference type="GO" id="GO:0005615">
    <property type="term" value="C:extracellular space"/>
    <property type="evidence" value="ECO:0007669"/>
    <property type="project" value="TreeGrafter"/>
</dbReference>
<dbReference type="InterPro" id="IPR020067">
    <property type="entry name" value="Frizzled_dom"/>
</dbReference>
<dbReference type="EMBL" id="UYWX01020305">
    <property type="protein sequence ID" value="VDM30709.1"/>
    <property type="molecule type" value="Genomic_DNA"/>
</dbReference>
<dbReference type="Pfam" id="PF01534">
    <property type="entry name" value="Frizzled"/>
    <property type="match status" value="3"/>
</dbReference>
<evidence type="ECO:0000256" key="6">
    <source>
        <dbReference type="ARBA" id="ARBA00023136"/>
    </source>
</evidence>
<feature type="region of interest" description="Disordered" evidence="10">
    <location>
        <begin position="165"/>
        <end position="187"/>
    </location>
</feature>
<dbReference type="InterPro" id="IPR017981">
    <property type="entry name" value="GPCR_2-like_7TM"/>
</dbReference>
<comment type="subcellular location">
    <subcellularLocation>
        <location evidence="1">Membrane</location>
        <topology evidence="1">Multi-pass membrane protein</topology>
    </subcellularLocation>
</comment>
<name>A0A0R3X078_HYDTA</name>
<dbReference type="STRING" id="6205.A0A0R3X078"/>
<feature type="disulfide bond" evidence="9">
    <location>
        <begin position="53"/>
        <end position="99"/>
    </location>
</feature>
<feature type="compositionally biased region" description="Low complexity" evidence="10">
    <location>
        <begin position="765"/>
        <end position="787"/>
    </location>
</feature>
<dbReference type="PROSITE" id="PS50038">
    <property type="entry name" value="FZ"/>
    <property type="match status" value="1"/>
</dbReference>
<keyword evidence="12" id="KW-0732">Signal</keyword>
<comment type="similarity">
    <text evidence="2">Belongs to the G-protein coupled receptor Fz/Smo family.</text>
</comment>
<feature type="region of interest" description="Disordered" evidence="10">
    <location>
        <begin position="860"/>
        <end position="932"/>
    </location>
</feature>
<evidence type="ECO:0000256" key="1">
    <source>
        <dbReference type="ARBA" id="ARBA00004141"/>
    </source>
</evidence>
<dbReference type="InterPro" id="IPR000539">
    <property type="entry name" value="Frizzled/Smoothened_7TM"/>
</dbReference>
<keyword evidence="16" id="KW-1185">Reference proteome</keyword>
<feature type="transmembrane region" description="Helical" evidence="11">
    <location>
        <begin position="410"/>
        <end position="430"/>
    </location>
</feature>
<evidence type="ECO:0000256" key="11">
    <source>
        <dbReference type="SAM" id="Phobius"/>
    </source>
</evidence>
<accession>A0A0R3X078</accession>
<dbReference type="SMART" id="SM00063">
    <property type="entry name" value="FRI"/>
    <property type="match status" value="1"/>
</dbReference>
<evidence type="ECO:0000256" key="12">
    <source>
        <dbReference type="SAM" id="SignalP"/>
    </source>
</evidence>
<dbReference type="GO" id="GO:0016020">
    <property type="term" value="C:membrane"/>
    <property type="evidence" value="ECO:0007669"/>
    <property type="project" value="UniProtKB-SubCell"/>
</dbReference>
<dbReference type="GO" id="GO:0060070">
    <property type="term" value="P:canonical Wnt signaling pathway"/>
    <property type="evidence" value="ECO:0007669"/>
    <property type="project" value="TreeGrafter"/>
</dbReference>
<evidence type="ECO:0000259" key="14">
    <source>
        <dbReference type="PROSITE" id="PS50261"/>
    </source>
</evidence>
<gene>
    <name evidence="15" type="ORF">TTAC_LOCUS6491</name>
</gene>
<evidence type="ECO:0000256" key="5">
    <source>
        <dbReference type="ARBA" id="ARBA00022989"/>
    </source>
</evidence>
<sequence>MTSSSVLALLLLLLVPPHITEGQGPNLYASPDTYGPVGQRRCFRPTRIEIPECKNLFYNFTAFPNLVGQESQLDARHQLQTFKPLITYKCSNHLAFFLCSVYAPMCDVNTNHLIGPCRPLCERVRKRCSPVLKIFNFDWPANLNCSRFPEKNTVGGVMCMKGPDIPEDFEEPSSGRTEELDAGKGGRVSLEVIDEAKQSSMGQEASGKRVEQSTEGLLRQLEELPDSMGAVGGGGGGGGGSNGITRLGSHLQTWLARLHESPLPIEIENEETPIALLLSSLRYCSHLSKPTSYVFINRTGRCAPHCTADILFSPSAKTLSTVWTSVISGLCLIATTGTLLSFAIQPSLFHILERPVIYIAGCQLAYALGFALRLKLGRKAVTCGKDPASGFAIRLQEGLDNSNCALVFLIQYYFFTAGTLWWAMMVIGWASRSTLHRRLVCGRRDEGALLKGGCCGWHREGLTRHGAPMGEVENFTDKQQRFGSTLRFAHLNRRGVNSTSADNNCLAKEHVIAWLAPGLLTVGVLVSRQVDADELLGICSVGRQNTKAMLIFVLIPQILFISVGVLAFVWCIIQLFQIRRSFKQRHLAPSATLTNLDTQSRYLVYHSDQQSEFDNTVVDSREPGMAGRARPSPCYCCCHNLRWDSLSTRLGFFSLLYIIPAVTVLACDFYEYLNRDKWLAGDPMSAISRIIKAASSTSSDLEDGQEITPELFLLRTFMSLVTGFATCLWMLSVKGIEPWRHLGRQLESRCAGRCCFGGAPVKTSQVQQQQQQQQSGVSPQQSHPVSSKNTPSNTSTVLHPYAVYQHCCSTTKSSGDALERCPYTVRPPAGPGVDAADQFFVQQSAGLALASPNQASGYYSSATTTNNSVGSGSGVGPRPPPNTPPDTVNGDSNPGSSAHGVGWWEVNANHLHRHHHRKQKSQPGGSSRHAVL</sequence>
<feature type="domain" description="G-protein coupled receptors family 2 profile 2" evidence="14">
    <location>
        <begin position="320"/>
        <end position="584"/>
    </location>
</feature>
<dbReference type="GO" id="GO:0017147">
    <property type="term" value="F:Wnt-protein binding"/>
    <property type="evidence" value="ECO:0007669"/>
    <property type="project" value="TreeGrafter"/>
</dbReference>
<evidence type="ECO:0000259" key="13">
    <source>
        <dbReference type="PROSITE" id="PS50038"/>
    </source>
</evidence>
<feature type="transmembrane region" description="Helical" evidence="11">
    <location>
        <begin position="511"/>
        <end position="530"/>
    </location>
</feature>
<evidence type="ECO:0000313" key="16">
    <source>
        <dbReference type="Proteomes" id="UP000274429"/>
    </source>
</evidence>
<dbReference type="PRINTS" id="PR00489">
    <property type="entry name" value="FRIZZLED"/>
</dbReference>
<dbReference type="PANTHER" id="PTHR11309:SF99">
    <property type="entry name" value="FRIZZLED-4"/>
    <property type="match status" value="1"/>
</dbReference>
<dbReference type="Proteomes" id="UP000274429">
    <property type="component" value="Unassembled WGS sequence"/>
</dbReference>
<keyword evidence="7 9" id="KW-1015">Disulfide bond</keyword>
<dbReference type="WBParaSite" id="TTAC_0000650601-mRNA-1">
    <property type="protein sequence ID" value="TTAC_0000650601-mRNA-1"/>
    <property type="gene ID" value="TTAC_0000650601"/>
</dbReference>
<dbReference type="Pfam" id="PF01392">
    <property type="entry name" value="Fz"/>
    <property type="match status" value="1"/>
</dbReference>
<evidence type="ECO:0000256" key="8">
    <source>
        <dbReference type="ARBA" id="ARBA00023170"/>
    </source>
</evidence>
<evidence type="ECO:0000313" key="17">
    <source>
        <dbReference type="WBParaSite" id="TTAC_0000650601-mRNA-1"/>
    </source>
</evidence>
<dbReference type="PROSITE" id="PS50261">
    <property type="entry name" value="G_PROTEIN_RECEP_F2_4"/>
    <property type="match status" value="1"/>
</dbReference>
<feature type="transmembrane region" description="Helical" evidence="11">
    <location>
        <begin position="650"/>
        <end position="673"/>
    </location>
</feature>
<evidence type="ECO:0000313" key="15">
    <source>
        <dbReference type="EMBL" id="VDM30709.1"/>
    </source>
</evidence>
<keyword evidence="5 11" id="KW-1133">Transmembrane helix</keyword>
<evidence type="ECO:0000256" key="3">
    <source>
        <dbReference type="ARBA" id="ARBA00022473"/>
    </source>
</evidence>
<dbReference type="AlphaFoldDB" id="A0A0R3X078"/>
<dbReference type="InterPro" id="IPR036790">
    <property type="entry name" value="Frizzled_dom_sf"/>
</dbReference>
<evidence type="ECO:0000256" key="9">
    <source>
        <dbReference type="PROSITE-ProRule" id="PRU00090"/>
    </source>
</evidence>
<evidence type="ECO:0000256" key="10">
    <source>
        <dbReference type="SAM" id="MobiDB-lite"/>
    </source>
</evidence>
<reference evidence="15 16" key="2">
    <citation type="submission" date="2018-11" db="EMBL/GenBank/DDBJ databases">
        <authorList>
            <consortium name="Pathogen Informatics"/>
        </authorList>
    </citation>
    <scope>NUCLEOTIDE SEQUENCE [LARGE SCALE GENOMIC DNA]</scope>
</reference>
<dbReference type="PANTHER" id="PTHR11309">
    <property type="entry name" value="FRIZZLED"/>
    <property type="match status" value="1"/>
</dbReference>
<evidence type="ECO:0000256" key="4">
    <source>
        <dbReference type="ARBA" id="ARBA00022692"/>
    </source>
</evidence>
<feature type="disulfide bond" evidence="9">
    <location>
        <begin position="121"/>
        <end position="145"/>
    </location>
</feature>
<dbReference type="InterPro" id="IPR015526">
    <property type="entry name" value="Frizzled/SFRP"/>
</dbReference>
<reference evidence="17" key="1">
    <citation type="submission" date="2017-02" db="UniProtKB">
        <authorList>
            <consortium name="WormBaseParasite"/>
        </authorList>
    </citation>
    <scope>IDENTIFICATION</scope>
</reference>
<dbReference type="SMART" id="SM01330">
    <property type="entry name" value="Frizzled"/>
    <property type="match status" value="1"/>
</dbReference>
<dbReference type="Gene3D" id="1.10.2000.10">
    <property type="entry name" value="Frizzled cysteine-rich domain"/>
    <property type="match status" value="1"/>
</dbReference>
<dbReference type="GO" id="GO:0004888">
    <property type="term" value="F:transmembrane signaling receptor activity"/>
    <property type="evidence" value="ECO:0007669"/>
    <property type="project" value="InterPro"/>
</dbReference>
<evidence type="ECO:0000256" key="2">
    <source>
        <dbReference type="ARBA" id="ARBA00008077"/>
    </source>
</evidence>
<dbReference type="OrthoDB" id="5959102at2759"/>
<proteinExistence type="inferred from homology"/>
<feature type="compositionally biased region" description="Basic residues" evidence="10">
    <location>
        <begin position="910"/>
        <end position="920"/>
    </location>
</feature>